<feature type="region of interest" description="Disordered" evidence="1">
    <location>
        <begin position="1"/>
        <end position="32"/>
    </location>
</feature>
<evidence type="ECO:0000313" key="3">
    <source>
        <dbReference type="Proteomes" id="UP000580250"/>
    </source>
</evidence>
<proteinExistence type="predicted"/>
<dbReference type="EMBL" id="CAJEWN010001213">
    <property type="protein sequence ID" value="CAD2195428.1"/>
    <property type="molecule type" value="Genomic_DNA"/>
</dbReference>
<feature type="compositionally biased region" description="Low complexity" evidence="1">
    <location>
        <begin position="139"/>
        <end position="162"/>
    </location>
</feature>
<protein>
    <submittedName>
        <fullName evidence="2">Uncharacterized protein</fullName>
    </submittedName>
</protein>
<dbReference type="Proteomes" id="UP000580250">
    <property type="component" value="Unassembled WGS sequence"/>
</dbReference>
<feature type="compositionally biased region" description="Low complexity" evidence="1">
    <location>
        <begin position="1"/>
        <end position="23"/>
    </location>
</feature>
<gene>
    <name evidence="2" type="ORF">MENT_LOCUS48516</name>
</gene>
<feature type="region of interest" description="Disordered" evidence="1">
    <location>
        <begin position="139"/>
        <end position="165"/>
    </location>
</feature>
<dbReference type="AlphaFoldDB" id="A0A6V7X7W8"/>
<reference evidence="2 3" key="1">
    <citation type="submission" date="2020-08" db="EMBL/GenBank/DDBJ databases">
        <authorList>
            <person name="Koutsovoulos G."/>
            <person name="Danchin GJ E."/>
        </authorList>
    </citation>
    <scope>NUCLEOTIDE SEQUENCE [LARGE SCALE GENOMIC DNA]</scope>
</reference>
<feature type="compositionally biased region" description="Basic and acidic residues" evidence="1">
    <location>
        <begin position="100"/>
        <end position="112"/>
    </location>
</feature>
<feature type="region of interest" description="Disordered" evidence="1">
    <location>
        <begin position="63"/>
        <end position="112"/>
    </location>
</feature>
<name>A0A6V7X7W8_MELEN</name>
<comment type="caution">
    <text evidence="2">The sequence shown here is derived from an EMBL/GenBank/DDBJ whole genome shotgun (WGS) entry which is preliminary data.</text>
</comment>
<feature type="compositionally biased region" description="Basic and acidic residues" evidence="1">
    <location>
        <begin position="70"/>
        <end position="79"/>
    </location>
</feature>
<evidence type="ECO:0000256" key="1">
    <source>
        <dbReference type="SAM" id="MobiDB-lite"/>
    </source>
</evidence>
<organism evidence="2 3">
    <name type="scientific">Meloidogyne enterolobii</name>
    <name type="common">Root-knot nematode worm</name>
    <name type="synonym">Meloidogyne mayaguensis</name>
    <dbReference type="NCBI Taxonomy" id="390850"/>
    <lineage>
        <taxon>Eukaryota</taxon>
        <taxon>Metazoa</taxon>
        <taxon>Ecdysozoa</taxon>
        <taxon>Nematoda</taxon>
        <taxon>Chromadorea</taxon>
        <taxon>Rhabditida</taxon>
        <taxon>Tylenchina</taxon>
        <taxon>Tylenchomorpha</taxon>
        <taxon>Tylenchoidea</taxon>
        <taxon>Meloidogynidae</taxon>
        <taxon>Meloidogyninae</taxon>
        <taxon>Meloidogyne</taxon>
    </lineage>
</organism>
<sequence>MKDKSTTISSSTTKSTKQPKTTTANNHRRAISLKRKPKLIGRKEIINPLSIDALEFDLNKEMSSKLNGGGREEEKEKSLDVVSVHSVDDLIDLNDDKEEGEEKKEGIKKEGKTALLSSNNHLHSHLHSSIHSSPNLYIQATTTTPNSNSPNNSSSFSSNSQSLIIPNGNTLAYTRSLQSEQFKRKNNWETFD</sequence>
<accession>A0A6V7X7W8</accession>
<evidence type="ECO:0000313" key="2">
    <source>
        <dbReference type="EMBL" id="CAD2195428.1"/>
    </source>
</evidence>
<feature type="compositionally biased region" description="Acidic residues" evidence="1">
    <location>
        <begin position="89"/>
        <end position="99"/>
    </location>
</feature>